<dbReference type="RefSeq" id="WP_207001535.1">
    <property type="nucleotide sequence ID" value="NZ_JAEKJR010000002.1"/>
</dbReference>
<keyword evidence="1" id="KW-0472">Membrane</keyword>
<comment type="caution">
    <text evidence="4">The sequence shown here is derived from an EMBL/GenBank/DDBJ whole genome shotgun (WGS) entry which is preliminary data.</text>
</comment>
<dbReference type="EMBL" id="JAEKJR010000002">
    <property type="protein sequence ID" value="MBN8431095.1"/>
    <property type="molecule type" value="Genomic_DNA"/>
</dbReference>
<reference evidence="4 5" key="1">
    <citation type="submission" date="2020-12" db="EMBL/GenBank/DDBJ databases">
        <title>Oil enriched cultivation method for isolating marine PHA-producing bacteria.</title>
        <authorList>
            <person name="Zheng W."/>
            <person name="Yu S."/>
            <person name="Huang Y."/>
        </authorList>
    </citation>
    <scope>NUCLEOTIDE SEQUENCE [LARGE SCALE GENOMIC DNA]</scope>
    <source>
        <strain evidence="4 5">SN0-2</strain>
    </source>
</reference>
<evidence type="ECO:0000313" key="4">
    <source>
        <dbReference type="EMBL" id="MBN8431095.1"/>
    </source>
</evidence>
<dbReference type="InterPro" id="IPR029787">
    <property type="entry name" value="Nucleotide_cyclase"/>
</dbReference>
<evidence type="ECO:0000256" key="1">
    <source>
        <dbReference type="SAM" id="Phobius"/>
    </source>
</evidence>
<dbReference type="Gene3D" id="3.30.70.1230">
    <property type="entry name" value="Nucleotide cyclase"/>
    <property type="match status" value="1"/>
</dbReference>
<dbReference type="Pfam" id="PF00672">
    <property type="entry name" value="HAMP"/>
    <property type="match status" value="1"/>
</dbReference>
<dbReference type="PANTHER" id="PTHR43081">
    <property type="entry name" value="ADENYLATE CYCLASE, TERMINAL-DIFFERENTIATION SPECIFIC-RELATED"/>
    <property type="match status" value="1"/>
</dbReference>
<dbReference type="Gene3D" id="6.10.340.10">
    <property type="match status" value="1"/>
</dbReference>
<protein>
    <submittedName>
        <fullName evidence="4">HAMP domain-containing protein</fullName>
    </submittedName>
</protein>
<dbReference type="InterPro" id="IPR003660">
    <property type="entry name" value="HAMP_dom"/>
</dbReference>
<dbReference type="Pfam" id="PF00211">
    <property type="entry name" value="Guanylate_cyc"/>
    <property type="match status" value="1"/>
</dbReference>
<dbReference type="CDD" id="cd06225">
    <property type="entry name" value="HAMP"/>
    <property type="match status" value="1"/>
</dbReference>
<dbReference type="SUPFAM" id="SSF55073">
    <property type="entry name" value="Nucleotide cyclase"/>
    <property type="match status" value="1"/>
</dbReference>
<gene>
    <name evidence="4" type="ORF">JF535_09560</name>
</gene>
<keyword evidence="5" id="KW-1185">Reference proteome</keyword>
<evidence type="ECO:0000259" key="2">
    <source>
        <dbReference type="PROSITE" id="PS50125"/>
    </source>
</evidence>
<dbReference type="InterPro" id="IPR001054">
    <property type="entry name" value="A/G_cyclase"/>
</dbReference>
<dbReference type="PANTHER" id="PTHR43081:SF1">
    <property type="entry name" value="ADENYLATE CYCLASE, TERMINAL-DIFFERENTIATION SPECIFIC"/>
    <property type="match status" value="1"/>
</dbReference>
<accession>A0ABS3E703</accession>
<feature type="domain" description="Guanylate cyclase" evidence="2">
    <location>
        <begin position="302"/>
        <end position="434"/>
    </location>
</feature>
<dbReference type="SMART" id="SM00304">
    <property type="entry name" value="HAMP"/>
    <property type="match status" value="1"/>
</dbReference>
<dbReference type="CDD" id="cd07302">
    <property type="entry name" value="CHD"/>
    <property type="match status" value="1"/>
</dbReference>
<dbReference type="InterPro" id="IPR050697">
    <property type="entry name" value="Adenylyl/Guanylyl_Cyclase_3/4"/>
</dbReference>
<dbReference type="SUPFAM" id="SSF158472">
    <property type="entry name" value="HAMP domain-like"/>
    <property type="match status" value="1"/>
</dbReference>
<dbReference type="SMART" id="SM00044">
    <property type="entry name" value="CYCc"/>
    <property type="match status" value="1"/>
</dbReference>
<feature type="domain" description="HAMP" evidence="3">
    <location>
        <begin position="216"/>
        <end position="268"/>
    </location>
</feature>
<evidence type="ECO:0000259" key="3">
    <source>
        <dbReference type="PROSITE" id="PS50885"/>
    </source>
</evidence>
<feature type="transmembrane region" description="Helical" evidence="1">
    <location>
        <begin position="30"/>
        <end position="54"/>
    </location>
</feature>
<sequence length="512" mass="56122">MNTKTRATLRRIAGGLQVRLTGLRPRRVPIAFKLALVMTLLLVLGMTSLGLFIADNQNRLLRTQLHDFGNTMALQLAKLASEPILSENSLNLRMLTTNLGQDEKVLGAGIYDHDGQLLSVTGLQPDAIHFPSGHLPSGPAGVVSQPWFQQAQGKPPERMLSFIAPATYQDVRVGSVVVTLSASQMDQAARRAREAIVYAILAMTLLASLLAYWLSRRLSLPIHHLMEATEAIGRGDLATRIDQQRNDELGYLFEGFNNMAAGLLKKSQVERVFSRYVSKSVADKVLANLDEVRLVDRPIEATVLFADITGFTAMSEKLQPSQVSELLNEYFSYISRACSLYGGVVDKFIGDCAMLVFGVLEDDSDHAFNAVSCAILIQQLAATLNKQRRASGRPEVHFRIGINSGAMLAGNLGSDDRMEYTVVGDAVNLASRLCSEAEPEQIIIRKQLLTMLEPRISAQAGQTLSIRGKSSPVQIYSVQGIHAEAVPRLQTNLKTLLDGREADDKKRAVYHA</sequence>
<keyword evidence="1" id="KW-0812">Transmembrane</keyword>
<dbReference type="PROSITE" id="PS50125">
    <property type="entry name" value="GUANYLATE_CYCLASE_2"/>
    <property type="match status" value="1"/>
</dbReference>
<dbReference type="PROSITE" id="PS50885">
    <property type="entry name" value="HAMP"/>
    <property type="match status" value="1"/>
</dbReference>
<organism evidence="4 5">
    <name type="scientific">Microbulbifer salipaludis</name>
    <dbReference type="NCBI Taxonomy" id="187980"/>
    <lineage>
        <taxon>Bacteria</taxon>
        <taxon>Pseudomonadati</taxon>
        <taxon>Pseudomonadota</taxon>
        <taxon>Gammaproteobacteria</taxon>
        <taxon>Cellvibrionales</taxon>
        <taxon>Microbulbiferaceae</taxon>
        <taxon>Microbulbifer</taxon>
    </lineage>
</organism>
<proteinExistence type="predicted"/>
<dbReference type="Proteomes" id="UP000664293">
    <property type="component" value="Unassembled WGS sequence"/>
</dbReference>
<evidence type="ECO:0000313" key="5">
    <source>
        <dbReference type="Proteomes" id="UP000664293"/>
    </source>
</evidence>
<name>A0ABS3E703_9GAMM</name>
<feature type="transmembrane region" description="Helical" evidence="1">
    <location>
        <begin position="195"/>
        <end position="214"/>
    </location>
</feature>
<keyword evidence="1" id="KW-1133">Transmembrane helix</keyword>